<accession>A0A9D8KFQ4</accession>
<protein>
    <submittedName>
        <fullName evidence="2">Uncharacterized protein</fullName>
    </submittedName>
</protein>
<evidence type="ECO:0000313" key="3">
    <source>
        <dbReference type="Proteomes" id="UP000809273"/>
    </source>
</evidence>
<keyword evidence="1" id="KW-0812">Transmembrane</keyword>
<name>A0A9D8KFQ4_9DELT</name>
<organism evidence="2 3">
    <name type="scientific">Candidatus Zymogenus saltonus</name>
    <dbReference type="NCBI Taxonomy" id="2844893"/>
    <lineage>
        <taxon>Bacteria</taxon>
        <taxon>Deltaproteobacteria</taxon>
        <taxon>Candidatus Zymogenia</taxon>
        <taxon>Candidatus Zymogeniales</taxon>
        <taxon>Candidatus Zymogenaceae</taxon>
        <taxon>Candidatus Zymogenus</taxon>
    </lineage>
</organism>
<dbReference type="AlphaFoldDB" id="A0A9D8KFQ4"/>
<evidence type="ECO:0000256" key="1">
    <source>
        <dbReference type="SAM" id="Phobius"/>
    </source>
</evidence>
<dbReference type="EMBL" id="JAFGIX010000042">
    <property type="protein sequence ID" value="MBN1573195.1"/>
    <property type="molecule type" value="Genomic_DNA"/>
</dbReference>
<gene>
    <name evidence="2" type="ORF">JW984_08380</name>
</gene>
<keyword evidence="1" id="KW-1133">Transmembrane helix</keyword>
<dbReference type="Proteomes" id="UP000809273">
    <property type="component" value="Unassembled WGS sequence"/>
</dbReference>
<reference evidence="2" key="1">
    <citation type="journal article" date="2021" name="Environ. Microbiol.">
        <title>Genomic characterization of three novel Desulfobacterota classes expand the metabolic and phylogenetic diversity of the phylum.</title>
        <authorList>
            <person name="Murphy C.L."/>
            <person name="Biggerstaff J."/>
            <person name="Eichhorn A."/>
            <person name="Ewing E."/>
            <person name="Shahan R."/>
            <person name="Soriano D."/>
            <person name="Stewart S."/>
            <person name="VanMol K."/>
            <person name="Walker R."/>
            <person name="Walters P."/>
            <person name="Elshahed M.S."/>
            <person name="Youssef N.H."/>
        </authorList>
    </citation>
    <scope>NUCLEOTIDE SEQUENCE</scope>
    <source>
        <strain evidence="2">Zod_Metabat.24</strain>
    </source>
</reference>
<feature type="transmembrane region" description="Helical" evidence="1">
    <location>
        <begin position="6"/>
        <end position="27"/>
    </location>
</feature>
<dbReference type="SUPFAM" id="SSF54909">
    <property type="entry name" value="Dimeric alpha+beta barrel"/>
    <property type="match status" value="1"/>
</dbReference>
<comment type="caution">
    <text evidence="2">The sequence shown here is derived from an EMBL/GenBank/DDBJ whole genome shotgun (WGS) entry which is preliminary data.</text>
</comment>
<dbReference type="InterPro" id="IPR011008">
    <property type="entry name" value="Dimeric_a/b-barrel"/>
</dbReference>
<dbReference type="Gene3D" id="3.30.70.100">
    <property type="match status" value="1"/>
</dbReference>
<keyword evidence="1" id="KW-0472">Membrane</keyword>
<reference evidence="2" key="2">
    <citation type="submission" date="2021-01" db="EMBL/GenBank/DDBJ databases">
        <authorList>
            <person name="Hahn C.R."/>
            <person name="Youssef N.H."/>
            <person name="Elshahed M."/>
        </authorList>
    </citation>
    <scope>NUCLEOTIDE SEQUENCE</scope>
    <source>
        <strain evidence="2">Zod_Metabat.24</strain>
    </source>
</reference>
<sequence length="153" mass="17729">MKPNPPFLIFLSFLMANFYLLSGRLHFPRERIGEKIKIDDKAEFTVFRQAYLNPPRSENGKPPGARFVVRFHVEKMSPEVNKVFSLFTIPFFAGLEGFRSKIWLLDEAGGDCMGIYEWQTVEDARNYSESFAMRFMTNRSVEGSVSFEIKPIN</sequence>
<evidence type="ECO:0000313" key="2">
    <source>
        <dbReference type="EMBL" id="MBN1573195.1"/>
    </source>
</evidence>
<proteinExistence type="predicted"/>